<proteinExistence type="predicted"/>
<protein>
    <submittedName>
        <fullName evidence="2">Uncharacterized protein</fullName>
    </submittedName>
</protein>
<evidence type="ECO:0000256" key="1">
    <source>
        <dbReference type="SAM" id="Phobius"/>
    </source>
</evidence>
<sequence length="186" mass="20598">MREPVKRLNIKSLAICILLLLSIFLVEIICAYAFVDDFSIQWGPASSSSDDPSSSYADLGVELDPHAVNGMTDPSEKTGVKKPYGEISYKINPSPQFKNGKAEGNLLIENNGDNQHFMRVRVETEDGDIVYYSGFLAPDMHIPSAPLDVELEDGTYPCKAYIEAYDMDTLEKLGEIKKEITLTVGK</sequence>
<organism evidence="2 3">
    <name type="scientific">Ligaoa zhengdingensis</name>
    <dbReference type="NCBI Taxonomy" id="2763658"/>
    <lineage>
        <taxon>Bacteria</taxon>
        <taxon>Bacillati</taxon>
        <taxon>Bacillota</taxon>
        <taxon>Clostridia</taxon>
        <taxon>Eubacteriales</taxon>
        <taxon>Oscillospiraceae</taxon>
        <taxon>Ligaoa</taxon>
    </lineage>
</organism>
<reference evidence="2" key="1">
    <citation type="submission" date="2020-08" db="EMBL/GenBank/DDBJ databases">
        <title>Genome public.</title>
        <authorList>
            <person name="Liu C."/>
            <person name="Sun Q."/>
        </authorList>
    </citation>
    <scope>NUCLEOTIDE SEQUENCE</scope>
    <source>
        <strain evidence="2">NSJ-31</strain>
    </source>
</reference>
<keyword evidence="1" id="KW-1133">Transmembrane helix</keyword>
<evidence type="ECO:0000313" key="3">
    <source>
        <dbReference type="Proteomes" id="UP000653127"/>
    </source>
</evidence>
<feature type="transmembrane region" description="Helical" evidence="1">
    <location>
        <begin position="12"/>
        <end position="35"/>
    </location>
</feature>
<evidence type="ECO:0000313" key="2">
    <source>
        <dbReference type="EMBL" id="MBC8545456.1"/>
    </source>
</evidence>
<keyword evidence="1" id="KW-0812">Transmembrane</keyword>
<name>A0A926DWN6_9FIRM</name>
<keyword evidence="1" id="KW-0472">Membrane</keyword>
<gene>
    <name evidence="2" type="ORF">H8711_00700</name>
</gene>
<dbReference type="Proteomes" id="UP000653127">
    <property type="component" value="Unassembled WGS sequence"/>
</dbReference>
<keyword evidence="3" id="KW-1185">Reference proteome</keyword>
<comment type="caution">
    <text evidence="2">The sequence shown here is derived from an EMBL/GenBank/DDBJ whole genome shotgun (WGS) entry which is preliminary data.</text>
</comment>
<dbReference type="RefSeq" id="WP_249281609.1">
    <property type="nucleotide sequence ID" value="NZ_JACRST010000001.1"/>
</dbReference>
<dbReference type="AlphaFoldDB" id="A0A926DWN6"/>
<dbReference type="EMBL" id="JACRST010000001">
    <property type="protein sequence ID" value="MBC8545456.1"/>
    <property type="molecule type" value="Genomic_DNA"/>
</dbReference>
<accession>A0A926DWN6</accession>